<dbReference type="Pfam" id="PF13573">
    <property type="entry name" value="SprB"/>
    <property type="match status" value="7"/>
</dbReference>
<dbReference type="NCBIfam" id="TIGR04131">
    <property type="entry name" value="Bac_Flav_CTERM"/>
    <property type="match status" value="1"/>
</dbReference>
<sequence length="4750" mass="505424">MRSTYYLCILLFWSLGFHQSFAQNFEDFSVINETNGFNADILLIGNNNLSVNKTLPYNGSAYNDDVSMQYVDIDTDRNTYNSSTAKLTIPVAYQACYKVKYAALYWAGIYESRASDITKVKLKLPGATNYQDIVGNLIHDGASIVNKPYAAYADITNLLNGGGDVQGDYTVANIPCSTGKVVGGYSAGWHLYIIYENPNLPAKNITSFNGFIQLYNGISKDNQITVNVNGFKTIPNGNVNAWVAFGALEGDQQLSGDFFKINNVLMEPPLRKINQFVDDDRQNFFNSTLTDPLGSLPGRNPSSSNTLGYDAGIFKVANPSNSVIKNNDISASISLGTNSDRYYVFFTAFAVDVIGPKIVLRKNVTNNADQDISNQSVNICDEINYNIYFDNIGNDDAQGLASHKYGTNYVLLKDILPQNVNLQDITSNDVRLNAEIKREVNPANPRELFIYIPKKYLIKDAPEYSIKIKVKVACSCPEFTAACSNEIKNQAFVEYSGVINNIENHNDPSYSQIDPNCLVGSTNSTNFIVGLDKSCNFTEEVFYCGTTTKLKAGNNYKNYVWTGPAGAIFLPNNTSQEVEVNLPGTYTVTGTDPLCRTIVQTFKVKLYGSDLQNPLIKYDNSLNPVLCSDSGERIPIIYLCGKNDSKLLQPNITGTIKVEWQLYDETKATCGPYNPVTNCPVTDDLCWTKIVEANEYTVSNEGKYRLIFTFVGGCTKTFYFNVYKNLTETEVSVLPIVCGAPGSITVTKPVNSTGRFQFQLVQPNGTLGVWTTNPVFPILTTGNYSVNVKDTTVPGSCQITIDNIGVPANNIVVSATVTQPKCNGDLGSVNLGVSGVNGPYTYTLYQGTDATGLIVGSSVTTTQAYNIFDKLTPGLSYYWIVTTPSCTKNGTFVLTNPDKLILKPSLTKPLTDCTNGEITISATGGTPPYYFYLNSAPPAPFLATNVISVTTPGINTITVYDANNCTQTEQINVVKVPAPTYTVSYTDVKCYNDNSGTITFNVTNANGNTLAYSITGGAPFSNNPSFANLAPGVYTPVIQYTIGTAICTKTEPNITISQPATPLTASGGVMALACNTTGGTGIIRITNVEGGKPFTGPSPYQYNFGTGWTNVNQASVLPGTYTIYVRDAADCVFPMTVTLDPIPPDPTINLSAPAFNCNGSATSTVTVNSGSSAYTYTYSITPALTPPHDPNSNVFQNVQCGNSTITVNYNLTNPPTFSNLLKEDFGSGPDTSSPGINTAFCWERQVEATKCNGNKLFGNGEYTVTQYLINNPYSGWSIPLDHTTGARPGRYLAVDAGNAIPNNAVLYRKKIKDIIPNQPIQVRFYARNLLKIGNTQPDASLTVELQNSSGVAISSSSTGPIPKTEKWELYNRIINPGNNTTLDFVLRLEIAQENGIDFAVDDIEAFQMPITCLTTKTIPVNIPCGQAFSAQITGHKDISCAGLNDATITIAAKNFNTVSGYQVSMNNGTTWTSYKTSPVTITVPATGYPGFVLVKYDLTPANSACSFNLPQVIVVPAQLQVQTNITSATCTTGAIVSVTANGGTPAYQYQLETPAGVPVITYQSSNKFNNVAPGNYVVLVKDANGCTEKITINIGIAPKPTIQVLPTSDFCYDGIDAATIAVSASGGTPGYQYQLENNTGTVLIPFQNSATFSNLTPGSYIVVVRDTFGCTAATSVQQINSQLTASATLIKDADCNPLNPNAEIILTVSNGYPGYSYQVSTDGGINYIPATPTPIASLPFKYVIPPVSANTNYQFLITDLKGCKVTTNTITVKKLEPIIANPSTVAVTCNGAADGSVTFAPTGGAGGYQINFNNTGFSNQTTYASLAQGTYNYIIRDVKQCTISGSITINQPDVLKATAVLSPNYTCTSNATITVTVLPNESGAGTVEYSNNNGVTWQTSNIFNNLTAGTYTIVVRDKNGCRFTINPPFVVVPLTPPTDLTVTPTSSMTCPSKTINVQVTVTGGSSPIQYAITTPVAFAATNSTGTFTNLPTGTYTFVVTDAKGCSYSENYTVNPLQDMSISNRVLSHVKCLKGTEGSAEVSVSNFGAGYTYVVTGPTASVGTGTTSPFVLNNLSSGNYTVDVTNTTTKCKITTSFEIKTPTVALDATLKDDPITCLKQGSIIVNATGGWGGYTYTISPAVGTLTGNIFSNLPANNYTVTIKDAGGCQVSKQIILNDPTRPMLTLAGGTDFCYDNNAASLVVSASGGVAPYSFSLNGGAFVASNTPTNNHTFNGLIPGIYTVSVQDAYGCTNATLFQQTINNQLSATITLNKGYDCTVTPDAIISGTISNGYLPYGNYEVSYNGGVFTPVGTITGSTFTYPVSLANPGIYQFRITDAKGCITSTNILDIKARSLPKLSLNVTNPTVKCHGDATGAFTWSVTDGTPDYTISVLNTTTGTNYGTKTAGLPAGDYSVTVTDIKSCTDTKTFTITEPQLLDYTTKINPITCNIATNSYNRGSICINTDLIGGTLPIKFTLINASGVQVGTDIMVGSLPLTSTVCFDKIDYGVYTVKAVDQNGCSKVIPNQIVSSPPSGLTFKFTGVSTCATGASLQVDISGGIIGPGTYQFGIVNLPAAPWSNTFVNANNGTASHIFNGLIPGASYTIVVYDTTTGCYHFQKAPVTPSFINPTLSEVINNVTCKGAADGAIKFTLGGLSTGVTQFSYQLINAATNLNIGAPVLINAPFVYPYSINPLAPGLYNILIREINGANAGCGKTFGPYEIKESATDLTLNLTSKNDNCKMNAGTITAAASGGTGPYLYQVFVDSGVTGVIDGTDPVITDPAFINSFNSASNVFNLEGGKYIVYVKDAYGCIKFNFSTVLLDPEPVIALNINDLCATEGNFAINVALTTSGIAPHVYSIDGGVFQAETAPFTISNLFSGVHTVEVKDKNNCTNKVTVTILKPLKAIGDFTVLPNCSSATGTITIKANDGSGNYSYTQTVPVGTTNTTGIFTGVPSGNYTFEVTDLTTNCKVVIPVNLAPAKDIVFKKATVTNTKCIGSNDGSITVNLDATNTDAPYQYSIAPDPKGVGVQNTNLFTGLPKGNYVITVTSARGCKNVQNVFVDEPSPINITTAVTQFACNPTNAYNSAQINVTAVTGGAGGILGTAGSGGLSVYPIYEFELGGVVLQSGASPVFSTLNTAGGSYTVRVFDSNNCVGTKIVDINPITPLSATIVKNQVIDCTQNEIITINALGGSGNYNYQVIPFGAVNVVPGPAANQFTISAAGSYTFQVTDATTGCFIQIGHQINVFKNLTATLAPGASVKCFGDTTGGTLLLNVQGYSGPYTYTLYDNTNTVVVGHNAIVVDNTITNPFTISGLQAGTYTVKIKENNFPKCDITTASVSVGTPTKLAITATVDKNDNCNPLAGVIKVLGNNGTPSYSYIVSLATDPAPTAGSVGWTTSTVFNRDGGNYIAYVKDDNNCIAQVPVALPTDTNPVLTLPAFANDQCTSNGTNYLVTATSVVDGVAPYTYSITNSKGTSSFIKIDAPYIFDGLVVGNNTITIKDANGCTDSKSITVYSPLNINPTIVAQPSCNTNDGKITLTAVGGSGNYQYEYGAIVNTTGIFIGLPFGNLNFTVKDLTTNCPKIITVQLEKPEDVLVKSIELTSVICKGDSNGLITVNLEPAPSNGNPIYTYALVFPSQQTRSAQTDNVFKGLPAGNYTVEITSGRNCKTTKLVTISEPAVITVPPPVVNQFACTPNTNSVNAASITINGVTGGSGNYVNYEFILNGKQVYFGSQKTYTTTDATGGKYTINVYDDKGCKGTVTADVLPFVSISGPNIFVNNGITCKNGEDITVTVTTTGAPVPVYNYNVTNILTGVSLTNTTGIFTNLGIGNYMVTVTNPVTNCSVQKIHYIADPNTFNIKLANIKDVTCKGSFTGSVDVSIVDAILSNGDQAGEFNYTVTNNITGFNLVGTSTTAGPVTINKLSAGTYTLNVTLVNKPNCTFSSNFTINEPVNELTIATTEGLLTCTPGNDGSISVVATGGWGNYTYAISPVEGQQLTPGVFTGLSGNSAYTVTVKDANNCSVNKVINLLKPLIIDAPNIAPIQLRCFGVNDGVVQVLGVTGGYNVPNGYNYTLHYVNPVGTTFGPQTSNTFTNLAPGRYYIIINDASNCPSRQLFFDVLPAKEIKASLSLVANSQICDTSQASLTLTATGGTGIFEYSNSLSGPWTPFVSPLRLNNLVPGTYKYYVRDTNACQGVETNGYTISALSPFTIDPILPIKVSCSYDKARIIAHANGGQGNYTFVLLPVNQVVVANSKNEGIFENVPVGNYTVQVRSGNCTSVSTPVSITSPAELNFTLNAIQTTCSYNRDGKIVVKLTGIDNRKLQYSISSADGVHTHQEVYTVSDADLAAGTFTISNLRPSTYEVNVFTVSTSCHPPVQTIRITAPAELKATVTGIDEVCAKENKGEIHITNIQGGTGPYYVTKEYKIHYDNSNPPVEIDDSYYEPINNLDGVNSHVFDNLDGKKYLIAIKDSDATNCKAPYFITIGSGDSFEPLINVTYPCNPLTNKPMVRIEVINKLGPKGAFVGNYKFSLDNLASQTSNVFLSTDPKYINQFLAPAFHTVFVEGPSGCPNNNVLPTPFMVTPLNELDVTLSISGLNTAMAVATGGSGNYKYTFFADGQQMQSGSSNTFIYYQQYEQIKVIVTDDSECNDSDAKRLTYIPICIPDVMTPDGNGENDDWGPGCVDPIVYPRLVTHVYDRYGRLIATLPVGARWNGKYNGKELPSGDYWYVIKVDNNDGKEFVGHFTLYR</sequence>
<evidence type="ECO:0008006" key="4">
    <source>
        <dbReference type="Google" id="ProtNLM"/>
    </source>
</evidence>
<evidence type="ECO:0000256" key="1">
    <source>
        <dbReference type="SAM" id="SignalP"/>
    </source>
</evidence>
<feature type="signal peptide" evidence="1">
    <location>
        <begin position="1"/>
        <end position="22"/>
    </location>
</feature>
<protein>
    <recommendedName>
        <fullName evidence="4">Gliding motility-associated C-terminal domain-containing protein</fullName>
    </recommendedName>
</protein>
<dbReference type="Proteomes" id="UP000198034">
    <property type="component" value="Unassembled WGS sequence"/>
</dbReference>
<name>A0A246GEN5_9FLAO</name>
<reference evidence="2 3" key="1">
    <citation type="journal article" date="2017" name="Infect. Genet. Evol.">
        <title>Comparative genome analysis of fish pathogen Flavobacterium columnare reveals extensive sequence diversity within the species.</title>
        <authorList>
            <person name="Kayansamruaj P."/>
            <person name="Dong H.T."/>
            <person name="Hirono I."/>
            <person name="Kondo H."/>
            <person name="Senapin S."/>
            <person name="Rodkhum C."/>
        </authorList>
    </citation>
    <scope>NUCLEOTIDE SEQUENCE [LARGE SCALE GENOMIC DNA]</scope>
    <source>
        <strain evidence="2 3">1214</strain>
    </source>
</reference>
<dbReference type="EMBL" id="MTCY01000001">
    <property type="protein sequence ID" value="OWP79830.1"/>
    <property type="molecule type" value="Genomic_DNA"/>
</dbReference>
<accession>A0A246GEN5</accession>
<evidence type="ECO:0000313" key="2">
    <source>
        <dbReference type="EMBL" id="OWP79830.1"/>
    </source>
</evidence>
<dbReference type="InterPro" id="IPR025667">
    <property type="entry name" value="SprB_repeat"/>
</dbReference>
<organism evidence="2 3">
    <name type="scientific">Flavobacterium columnare</name>
    <dbReference type="NCBI Taxonomy" id="996"/>
    <lineage>
        <taxon>Bacteria</taxon>
        <taxon>Pseudomonadati</taxon>
        <taxon>Bacteroidota</taxon>
        <taxon>Flavobacteriia</taxon>
        <taxon>Flavobacteriales</taxon>
        <taxon>Flavobacteriaceae</taxon>
        <taxon>Flavobacterium</taxon>
    </lineage>
</organism>
<keyword evidence="1" id="KW-0732">Signal</keyword>
<dbReference type="Pfam" id="PF13585">
    <property type="entry name" value="CHU_C"/>
    <property type="match status" value="1"/>
</dbReference>
<gene>
    <name evidence="2" type="ORF">BWK62_00950</name>
</gene>
<dbReference type="InterPro" id="IPR026341">
    <property type="entry name" value="T9SS_type_B"/>
</dbReference>
<proteinExistence type="predicted"/>
<feature type="chain" id="PRO_5012625395" description="Gliding motility-associated C-terminal domain-containing protein" evidence="1">
    <location>
        <begin position="23"/>
        <end position="4750"/>
    </location>
</feature>
<comment type="caution">
    <text evidence="2">The sequence shown here is derived from an EMBL/GenBank/DDBJ whole genome shotgun (WGS) entry which is preliminary data.</text>
</comment>
<evidence type="ECO:0000313" key="3">
    <source>
        <dbReference type="Proteomes" id="UP000198034"/>
    </source>
</evidence>